<dbReference type="InterPro" id="IPR038086">
    <property type="entry name" value="DUF2789_sf"/>
</dbReference>
<evidence type="ECO:0000313" key="2">
    <source>
        <dbReference type="Proteomes" id="UP001596084"/>
    </source>
</evidence>
<protein>
    <submittedName>
        <fullName evidence="1">DUF2789 domain-containing protein</fullName>
    </submittedName>
</protein>
<accession>A0ABW0QEI4</accession>
<comment type="caution">
    <text evidence="1">The sequence shown here is derived from an EMBL/GenBank/DDBJ whole genome shotgun (WGS) entry which is preliminary data.</text>
</comment>
<dbReference type="Gene3D" id="1.10.10.1130">
    <property type="entry name" value="Uncharacterised protein PF10982, DUF2789"/>
    <property type="match status" value="1"/>
</dbReference>
<organism evidence="1 2">
    <name type="scientific">Polaromonas jejuensis</name>
    <dbReference type="NCBI Taxonomy" id="457502"/>
    <lineage>
        <taxon>Bacteria</taxon>
        <taxon>Pseudomonadati</taxon>
        <taxon>Pseudomonadota</taxon>
        <taxon>Betaproteobacteria</taxon>
        <taxon>Burkholderiales</taxon>
        <taxon>Comamonadaceae</taxon>
        <taxon>Polaromonas</taxon>
    </lineage>
</organism>
<dbReference type="Pfam" id="PF10982">
    <property type="entry name" value="DUF2789"/>
    <property type="match status" value="1"/>
</dbReference>
<dbReference type="InterPro" id="IPR021250">
    <property type="entry name" value="DUF2789"/>
</dbReference>
<dbReference type="EMBL" id="JBHSMX010000024">
    <property type="protein sequence ID" value="MFC5522327.1"/>
    <property type="molecule type" value="Genomic_DNA"/>
</dbReference>
<name>A0ABW0QEI4_9BURK</name>
<reference evidence="2" key="1">
    <citation type="journal article" date="2019" name="Int. J. Syst. Evol. Microbiol.">
        <title>The Global Catalogue of Microorganisms (GCM) 10K type strain sequencing project: providing services to taxonomists for standard genome sequencing and annotation.</title>
        <authorList>
            <consortium name="The Broad Institute Genomics Platform"/>
            <consortium name="The Broad Institute Genome Sequencing Center for Infectious Disease"/>
            <person name="Wu L."/>
            <person name="Ma J."/>
        </authorList>
    </citation>
    <scope>NUCLEOTIDE SEQUENCE [LARGE SCALE GENOMIC DNA]</scope>
    <source>
        <strain evidence="2">CGMCC 4.7277</strain>
    </source>
</reference>
<dbReference type="RefSeq" id="WP_068832463.1">
    <property type="nucleotide sequence ID" value="NZ_JBHSMX010000024.1"/>
</dbReference>
<sequence length="78" mass="8324">MDTSLHDLSGLFRQLGLAGEPRAIDAFLAAHRLDAGTALAEAPFWNPAQAAFLGEAIADDSDWAEAADELAMLLSQQR</sequence>
<evidence type="ECO:0000313" key="1">
    <source>
        <dbReference type="EMBL" id="MFC5522327.1"/>
    </source>
</evidence>
<keyword evidence="2" id="KW-1185">Reference proteome</keyword>
<dbReference type="Proteomes" id="UP001596084">
    <property type="component" value="Unassembled WGS sequence"/>
</dbReference>
<proteinExistence type="predicted"/>
<gene>
    <name evidence="1" type="ORF">ACFPP7_15615</name>
</gene>